<feature type="transmembrane region" description="Helical" evidence="1">
    <location>
        <begin position="104"/>
        <end position="128"/>
    </location>
</feature>
<proteinExistence type="predicted"/>
<gene>
    <name evidence="3" type="ORF">GLS40_14165</name>
</gene>
<feature type="domain" description="DUF112" evidence="2">
    <location>
        <begin position="16"/>
        <end position="434"/>
    </location>
</feature>
<dbReference type="RefSeq" id="WP_160383386.1">
    <property type="nucleotide sequence ID" value="NZ_WNXQ01000008.1"/>
</dbReference>
<feature type="transmembrane region" description="Helical" evidence="1">
    <location>
        <begin position="410"/>
        <end position="440"/>
    </location>
</feature>
<dbReference type="PANTHER" id="PTHR35342">
    <property type="entry name" value="TRICARBOXYLIC TRANSPORT PROTEIN"/>
    <property type="match status" value="1"/>
</dbReference>
<keyword evidence="1" id="KW-0472">Membrane</keyword>
<protein>
    <submittedName>
        <fullName evidence="3">Tripartite tricarboxylate transporter permease</fullName>
    </submittedName>
</protein>
<evidence type="ECO:0000256" key="1">
    <source>
        <dbReference type="SAM" id="Phobius"/>
    </source>
</evidence>
<feature type="transmembrane region" description="Helical" evidence="1">
    <location>
        <begin position="461"/>
        <end position="483"/>
    </location>
</feature>
<feature type="transmembrane region" description="Helical" evidence="1">
    <location>
        <begin position="166"/>
        <end position="187"/>
    </location>
</feature>
<dbReference type="InterPro" id="IPR002823">
    <property type="entry name" value="DUF112_TM"/>
</dbReference>
<keyword evidence="1" id="KW-1133">Transmembrane helix</keyword>
<feature type="transmembrane region" description="Helical" evidence="1">
    <location>
        <begin position="199"/>
        <end position="220"/>
    </location>
</feature>
<sequence length="501" mass="52375">MELFSLGFASLTMASILYCFAGVFLGTLIGVLPGVGALSAISLLMPVSFYLDPTTALVFLSGIYYGAEYGGSTASIMLNLPGTSSNAITCLDGYPMAQNGKAGVALTVTTYVSFVGGTAGILLLTFLSPVISRLAVAVGPSEYAAILLLSIIMAATISDGPPMKGIAMVVFGALLGTIGIDVNSGAYRFTFGEPELFDGISLVALALGTFGVGEVIFAISAQKARGPMPKVTWRSMIPSRAEFLKTILPMSRGTAVGSVVGPLPGAGPTIASLIAYAVEKKVSRTPGRFGKGAIEGISSPEAANNAAVQTAFIPTLSLGIPGSPTMAIMLGALMIHGISPGPNFIAEQPEMFWGLIASFWLGNVILLALNLPLVGIWLWLLRIPYSMMYPVIIALICAGVYTLTNSSFAIWMVLGFGLVGFLLRLFDYSPAPLLIGFILGPMLEENLRRALLIQRGDYIEMLSRPATAALMLITIGVLLWALLKRSPPVPSGGAAQSGDED</sequence>
<accession>A0A844W8G7</accession>
<dbReference type="EMBL" id="WNXQ01000008">
    <property type="protein sequence ID" value="MWB79181.1"/>
    <property type="molecule type" value="Genomic_DNA"/>
</dbReference>
<feature type="transmembrane region" description="Helical" evidence="1">
    <location>
        <begin position="134"/>
        <end position="154"/>
    </location>
</feature>
<dbReference type="Pfam" id="PF01970">
    <property type="entry name" value="TctA"/>
    <property type="match status" value="1"/>
</dbReference>
<feature type="transmembrane region" description="Helical" evidence="1">
    <location>
        <begin position="31"/>
        <end position="51"/>
    </location>
</feature>
<keyword evidence="4" id="KW-1185">Reference proteome</keyword>
<feature type="transmembrane region" description="Helical" evidence="1">
    <location>
        <begin position="387"/>
        <end position="404"/>
    </location>
</feature>
<dbReference type="PANTHER" id="PTHR35342:SF5">
    <property type="entry name" value="TRICARBOXYLIC TRANSPORT PROTEIN"/>
    <property type="match status" value="1"/>
</dbReference>
<keyword evidence="1" id="KW-0812">Transmembrane</keyword>
<organism evidence="3 4">
    <name type="scientific">Pseudooceanicola pacificus</name>
    <dbReference type="NCBI Taxonomy" id="2676438"/>
    <lineage>
        <taxon>Bacteria</taxon>
        <taxon>Pseudomonadati</taxon>
        <taxon>Pseudomonadota</taxon>
        <taxon>Alphaproteobacteria</taxon>
        <taxon>Rhodobacterales</taxon>
        <taxon>Paracoccaceae</taxon>
        <taxon>Pseudooceanicola</taxon>
    </lineage>
</organism>
<evidence type="ECO:0000313" key="3">
    <source>
        <dbReference type="EMBL" id="MWB79181.1"/>
    </source>
</evidence>
<reference evidence="3 4" key="1">
    <citation type="submission" date="2019-11" db="EMBL/GenBank/DDBJ databases">
        <title>Pseudooceanicola pacifica sp. nov., isolated from deep-sea sediment of the Pacific Ocean.</title>
        <authorList>
            <person name="Lyu L."/>
        </authorList>
    </citation>
    <scope>NUCLEOTIDE SEQUENCE [LARGE SCALE GENOMIC DNA]</scope>
    <source>
        <strain evidence="3 4">216_PA32_1</strain>
    </source>
</reference>
<evidence type="ECO:0000259" key="2">
    <source>
        <dbReference type="Pfam" id="PF01970"/>
    </source>
</evidence>
<comment type="caution">
    <text evidence="3">The sequence shown here is derived from an EMBL/GenBank/DDBJ whole genome shotgun (WGS) entry which is preliminary data.</text>
</comment>
<feature type="transmembrane region" description="Helical" evidence="1">
    <location>
        <begin position="318"/>
        <end position="339"/>
    </location>
</feature>
<evidence type="ECO:0000313" key="4">
    <source>
        <dbReference type="Proteomes" id="UP000443843"/>
    </source>
</evidence>
<name>A0A844W8G7_9RHOB</name>
<dbReference type="AlphaFoldDB" id="A0A844W8G7"/>
<dbReference type="Proteomes" id="UP000443843">
    <property type="component" value="Unassembled WGS sequence"/>
</dbReference>
<feature type="transmembrane region" description="Helical" evidence="1">
    <location>
        <begin position="351"/>
        <end position="380"/>
    </location>
</feature>